<evidence type="ECO:0000256" key="3">
    <source>
        <dbReference type="ARBA" id="ARBA00022840"/>
    </source>
</evidence>
<dbReference type="PANTHER" id="PTHR45626:SF22">
    <property type="entry name" value="DNA REPAIR PROTEIN RAD5"/>
    <property type="match status" value="1"/>
</dbReference>
<organism evidence="5 6">
    <name type="scientific">Apiospora aurea</name>
    <dbReference type="NCBI Taxonomy" id="335848"/>
    <lineage>
        <taxon>Eukaryota</taxon>
        <taxon>Fungi</taxon>
        <taxon>Dikarya</taxon>
        <taxon>Ascomycota</taxon>
        <taxon>Pezizomycotina</taxon>
        <taxon>Sordariomycetes</taxon>
        <taxon>Xylariomycetidae</taxon>
        <taxon>Amphisphaeriales</taxon>
        <taxon>Apiosporaceae</taxon>
        <taxon>Apiospora</taxon>
    </lineage>
</organism>
<dbReference type="InterPro" id="IPR000330">
    <property type="entry name" value="SNF2_N"/>
</dbReference>
<comment type="caution">
    <text evidence="5">The sequence shown here is derived from an EMBL/GenBank/DDBJ whole genome shotgun (WGS) entry which is preliminary data.</text>
</comment>
<dbReference type="Gene3D" id="3.40.50.10810">
    <property type="entry name" value="Tandem AAA-ATPase domain"/>
    <property type="match status" value="1"/>
</dbReference>
<keyword evidence="3" id="KW-0067">ATP-binding</keyword>
<dbReference type="InterPro" id="IPR027417">
    <property type="entry name" value="P-loop_NTPase"/>
</dbReference>
<gene>
    <name evidence="5" type="ORF">PG986_008464</name>
</gene>
<dbReference type="Proteomes" id="UP001391051">
    <property type="component" value="Unassembled WGS sequence"/>
</dbReference>
<evidence type="ECO:0000256" key="2">
    <source>
        <dbReference type="ARBA" id="ARBA00022801"/>
    </source>
</evidence>
<keyword evidence="2" id="KW-0378">Hydrolase</keyword>
<protein>
    <recommendedName>
        <fullName evidence="4">SNF2 N-terminal domain-containing protein</fullName>
    </recommendedName>
</protein>
<dbReference type="InterPro" id="IPR050628">
    <property type="entry name" value="SNF2_RAD54_helicase_TF"/>
</dbReference>
<dbReference type="SUPFAM" id="SSF52540">
    <property type="entry name" value="P-loop containing nucleoside triphosphate hydrolases"/>
    <property type="match status" value="1"/>
</dbReference>
<keyword evidence="6" id="KW-1185">Reference proteome</keyword>
<accession>A0ABR1QFH2</accession>
<reference evidence="5 6" key="1">
    <citation type="submission" date="2023-01" db="EMBL/GenBank/DDBJ databases">
        <title>Analysis of 21 Apiospora genomes using comparative genomics revels a genus with tremendous synthesis potential of carbohydrate active enzymes and secondary metabolites.</title>
        <authorList>
            <person name="Sorensen T."/>
        </authorList>
    </citation>
    <scope>NUCLEOTIDE SEQUENCE [LARGE SCALE GENOMIC DNA]</scope>
    <source>
        <strain evidence="5 6">CBS 24483</strain>
    </source>
</reference>
<feature type="domain" description="SNF2 N-terminal" evidence="4">
    <location>
        <begin position="2"/>
        <end position="145"/>
    </location>
</feature>
<sequence>MAQAVCALDAKKRWVVTGTPIQNRLSDFSALLKFIRVHLYDEPRSFKGDIANLWKTGEDAEAVNRLKTLSHYLLLRRSKGTIELLARHDLNCAVEFTREERSVYEAMRTRAIAKLDEAIYDDSGSHKAGSYMNVLQQVESLRLFCNLGIQFKIRHAQREVSSPIGKITRDNWPVRAQKVFHAQREMRTMVCLQCDSALETDETLLDGADGSAQVAHFTSCLEFACASCTSKLNRHNRPFQCRHQPPCPTAVVSLNSAALDDSSGLSDFNIDYTSDGLSSKVQTLISDLKSRPADEKW</sequence>
<dbReference type="GeneID" id="92077748"/>
<keyword evidence="1" id="KW-0547">Nucleotide-binding</keyword>
<proteinExistence type="predicted"/>
<evidence type="ECO:0000313" key="6">
    <source>
        <dbReference type="Proteomes" id="UP001391051"/>
    </source>
</evidence>
<evidence type="ECO:0000256" key="1">
    <source>
        <dbReference type="ARBA" id="ARBA00022741"/>
    </source>
</evidence>
<dbReference type="Pfam" id="PF00176">
    <property type="entry name" value="SNF2-rel_dom"/>
    <property type="match status" value="1"/>
</dbReference>
<dbReference type="RefSeq" id="XP_066700798.1">
    <property type="nucleotide sequence ID" value="XM_066844686.1"/>
</dbReference>
<dbReference type="EMBL" id="JAQQWE010000005">
    <property type="protein sequence ID" value="KAK7952736.1"/>
    <property type="molecule type" value="Genomic_DNA"/>
</dbReference>
<dbReference type="PANTHER" id="PTHR45626">
    <property type="entry name" value="TRANSCRIPTION TERMINATION FACTOR 2-RELATED"/>
    <property type="match status" value="1"/>
</dbReference>
<name>A0ABR1QFH2_9PEZI</name>
<evidence type="ECO:0000259" key="4">
    <source>
        <dbReference type="Pfam" id="PF00176"/>
    </source>
</evidence>
<dbReference type="InterPro" id="IPR038718">
    <property type="entry name" value="SNF2-like_sf"/>
</dbReference>
<evidence type="ECO:0000313" key="5">
    <source>
        <dbReference type="EMBL" id="KAK7952736.1"/>
    </source>
</evidence>